<dbReference type="InterPro" id="IPR000219">
    <property type="entry name" value="DH_dom"/>
</dbReference>
<dbReference type="Proteomes" id="UP000006671">
    <property type="component" value="Unassembled WGS sequence"/>
</dbReference>
<dbReference type="PROSITE" id="PS50010">
    <property type="entry name" value="DH_2"/>
    <property type="match status" value="1"/>
</dbReference>
<dbReference type="SUPFAM" id="SSF48065">
    <property type="entry name" value="DBL homology domain (DH-domain)"/>
    <property type="match status" value="1"/>
</dbReference>
<evidence type="ECO:0000259" key="1">
    <source>
        <dbReference type="PROSITE" id="PS50010"/>
    </source>
</evidence>
<accession>D2VY30</accession>
<dbReference type="EMBL" id="GG738909">
    <property type="protein sequence ID" value="EFC38293.1"/>
    <property type="molecule type" value="Genomic_DNA"/>
</dbReference>
<protein>
    <submittedName>
        <fullName evidence="2">Predicted protein</fullName>
    </submittedName>
</protein>
<dbReference type="GO" id="GO:0005085">
    <property type="term" value="F:guanyl-nucleotide exchange factor activity"/>
    <property type="evidence" value="ECO:0007669"/>
    <property type="project" value="InterPro"/>
</dbReference>
<reference evidence="2 3" key="1">
    <citation type="journal article" date="2010" name="Cell">
        <title>The genome of Naegleria gruberi illuminates early eukaryotic versatility.</title>
        <authorList>
            <person name="Fritz-Laylin L.K."/>
            <person name="Prochnik S.E."/>
            <person name="Ginger M.L."/>
            <person name="Dacks J.B."/>
            <person name="Carpenter M.L."/>
            <person name="Field M.C."/>
            <person name="Kuo A."/>
            <person name="Paredez A."/>
            <person name="Chapman J."/>
            <person name="Pham J."/>
            <person name="Shu S."/>
            <person name="Neupane R."/>
            <person name="Cipriano M."/>
            <person name="Mancuso J."/>
            <person name="Tu H."/>
            <person name="Salamov A."/>
            <person name="Lindquist E."/>
            <person name="Shapiro H."/>
            <person name="Lucas S."/>
            <person name="Grigoriev I.V."/>
            <person name="Cande W.Z."/>
            <person name="Fulton C."/>
            <person name="Rokhsar D.S."/>
            <person name="Dawson S.C."/>
        </authorList>
    </citation>
    <scope>NUCLEOTIDE SEQUENCE [LARGE SCALE GENOMIC DNA]</scope>
    <source>
        <strain evidence="2 3">NEG-M</strain>
    </source>
</reference>
<proteinExistence type="predicted"/>
<dbReference type="InParanoid" id="D2VY30"/>
<dbReference type="KEGG" id="ngr:NAEGRDRAFT_73952"/>
<dbReference type="RefSeq" id="XP_002671037.1">
    <property type="nucleotide sequence ID" value="XM_002670991.1"/>
</dbReference>
<feature type="domain" description="DH" evidence="1">
    <location>
        <begin position="1"/>
        <end position="190"/>
    </location>
</feature>
<gene>
    <name evidence="2" type="ORF">NAEGRDRAFT_73952</name>
</gene>
<dbReference type="GeneID" id="8857807"/>
<name>D2VY30_NAEGR</name>
<organism evidence="3">
    <name type="scientific">Naegleria gruberi</name>
    <name type="common">Amoeba</name>
    <dbReference type="NCBI Taxonomy" id="5762"/>
    <lineage>
        <taxon>Eukaryota</taxon>
        <taxon>Discoba</taxon>
        <taxon>Heterolobosea</taxon>
        <taxon>Tetramitia</taxon>
        <taxon>Eutetramitia</taxon>
        <taxon>Vahlkampfiidae</taxon>
        <taxon>Naegleria</taxon>
    </lineage>
</organism>
<evidence type="ECO:0000313" key="3">
    <source>
        <dbReference type="Proteomes" id="UP000006671"/>
    </source>
</evidence>
<dbReference type="Gene3D" id="1.20.900.10">
    <property type="entry name" value="Dbl homology (DH) domain"/>
    <property type="match status" value="1"/>
</dbReference>
<dbReference type="SMART" id="SM00325">
    <property type="entry name" value="RhoGEF"/>
    <property type="match status" value="1"/>
</dbReference>
<dbReference type="VEuPathDB" id="AmoebaDB:NAEGRDRAFT_73952"/>
<dbReference type="InterPro" id="IPR035899">
    <property type="entry name" value="DBL_dom_sf"/>
</dbReference>
<evidence type="ECO:0000313" key="2">
    <source>
        <dbReference type="EMBL" id="EFC38293.1"/>
    </source>
</evidence>
<keyword evidence="3" id="KW-1185">Reference proteome</keyword>
<dbReference type="OMA" id="LAPYKQY"/>
<dbReference type="Pfam" id="PF00621">
    <property type="entry name" value="RhoGEF"/>
    <property type="match status" value="1"/>
</dbReference>
<sequence>MSEIVQTLIQAEKSYIDQLNTLIQKYLLPLADEESSPLVHSVCHQSEEHHQEENYLHNISSSLNIITKLHHFTLTRLEDFSNKNNYAGFGSLFSTVSSQLLAPYKQYYSSVPKILSYLEREKQTNDAYKKWLTENDESKLVDLLVKSPQDHLNFYVTQLNNYGSSSDDEKQNITTSLDYLTKTIESIAQAQHAKHQPIRRLSEKH</sequence>
<dbReference type="AlphaFoldDB" id="D2VY30"/>
<dbReference type="OrthoDB" id="8059989at2759"/>